<feature type="compositionally biased region" description="Low complexity" evidence="1">
    <location>
        <begin position="27"/>
        <end position="38"/>
    </location>
</feature>
<dbReference type="AlphaFoldDB" id="A0A815S8Q8"/>
<reference evidence="2" key="1">
    <citation type="submission" date="2021-02" db="EMBL/GenBank/DDBJ databases">
        <authorList>
            <person name="Nowell W R."/>
        </authorList>
    </citation>
    <scope>NUCLEOTIDE SEQUENCE</scope>
</reference>
<name>A0A815S8Q8_9BILA</name>
<dbReference type="Proteomes" id="UP000663881">
    <property type="component" value="Unassembled WGS sequence"/>
</dbReference>
<feature type="region of interest" description="Disordered" evidence="1">
    <location>
        <begin position="27"/>
        <end position="46"/>
    </location>
</feature>
<evidence type="ECO:0000256" key="1">
    <source>
        <dbReference type="SAM" id="MobiDB-lite"/>
    </source>
</evidence>
<evidence type="ECO:0000313" key="5">
    <source>
        <dbReference type="Proteomes" id="UP000663891"/>
    </source>
</evidence>
<dbReference type="Proteomes" id="UP000663891">
    <property type="component" value="Unassembled WGS sequence"/>
</dbReference>
<dbReference type="EMBL" id="CAJOAY010008100">
    <property type="protein sequence ID" value="CAF4179775.1"/>
    <property type="molecule type" value="Genomic_DNA"/>
</dbReference>
<dbReference type="Proteomes" id="UP000663844">
    <property type="component" value="Unassembled WGS sequence"/>
</dbReference>
<comment type="caution">
    <text evidence="2">The sequence shown here is derived from an EMBL/GenBank/DDBJ whole genome shotgun (WGS) entry which is preliminary data.</text>
</comment>
<accession>A0A815S8Q8</accession>
<proteinExistence type="predicted"/>
<dbReference type="EMBL" id="CAJNON010001828">
    <property type="protein sequence ID" value="CAF1487681.1"/>
    <property type="molecule type" value="Genomic_DNA"/>
</dbReference>
<evidence type="ECO:0000313" key="4">
    <source>
        <dbReference type="EMBL" id="CAF4179775.1"/>
    </source>
</evidence>
<evidence type="ECO:0000313" key="3">
    <source>
        <dbReference type="EMBL" id="CAF4038443.1"/>
    </source>
</evidence>
<protein>
    <submittedName>
        <fullName evidence="2">Uncharacterized protein</fullName>
    </submittedName>
</protein>
<gene>
    <name evidence="4" type="ORF">OKA104_LOCUS39833</name>
    <name evidence="3" type="ORF">OXD698_LOCUS31763</name>
    <name evidence="2" type="ORF">VCS650_LOCUS41525</name>
</gene>
<sequence length="299" mass="32181">MGNTHKSSPSSFIAVIPPPSSSIAVIPSPPSSVSNFPSETSHVSITSSPLPPVIIIQSEPPLVSLITPPLPLSLVVPSQPSPSLVVPSQPSPSLVVPSQPSPSLVVPSQPSPSLVVPSQSLAPLVVLSPLPPLVILESQRKTSKRSYRSRLTIKPPTLLKIASPPLAVPVEPTTPEQTNPSARPRRIVKPVRRLNYIRRPKKVVDHATTAATTTTAAATTTTTTKKQTKKQKKTEPVCKQSDKQLIELFTKFLSYRAENNNPTDAAPSESSIRIIPKFEYDPLAVHKKKKGIKRSHSMI</sequence>
<evidence type="ECO:0000313" key="2">
    <source>
        <dbReference type="EMBL" id="CAF1487681.1"/>
    </source>
</evidence>
<organism evidence="2 5">
    <name type="scientific">Adineta steineri</name>
    <dbReference type="NCBI Taxonomy" id="433720"/>
    <lineage>
        <taxon>Eukaryota</taxon>
        <taxon>Metazoa</taxon>
        <taxon>Spiralia</taxon>
        <taxon>Gnathifera</taxon>
        <taxon>Rotifera</taxon>
        <taxon>Eurotatoria</taxon>
        <taxon>Bdelloidea</taxon>
        <taxon>Adinetida</taxon>
        <taxon>Adinetidae</taxon>
        <taxon>Adineta</taxon>
    </lineage>
</organism>
<dbReference type="EMBL" id="CAJOAZ010003990">
    <property type="protein sequence ID" value="CAF4038443.1"/>
    <property type="molecule type" value="Genomic_DNA"/>
</dbReference>